<feature type="transmembrane region" description="Helical" evidence="1">
    <location>
        <begin position="105"/>
        <end position="124"/>
    </location>
</feature>
<evidence type="ECO:0000313" key="2">
    <source>
        <dbReference type="EMBL" id="MFD1834424.1"/>
    </source>
</evidence>
<name>A0ABW4PVV8_9MICO</name>
<keyword evidence="1" id="KW-0812">Transmembrane</keyword>
<reference evidence="3" key="1">
    <citation type="journal article" date="2019" name="Int. J. Syst. Evol. Microbiol.">
        <title>The Global Catalogue of Microorganisms (GCM) 10K type strain sequencing project: providing services to taxonomists for standard genome sequencing and annotation.</title>
        <authorList>
            <consortium name="The Broad Institute Genomics Platform"/>
            <consortium name="The Broad Institute Genome Sequencing Center for Infectious Disease"/>
            <person name="Wu L."/>
            <person name="Ma J."/>
        </authorList>
    </citation>
    <scope>NUCLEOTIDE SEQUENCE [LARGE SCALE GENOMIC DNA]</scope>
    <source>
        <strain evidence="3">JCM 11650</strain>
    </source>
</reference>
<evidence type="ECO:0000313" key="3">
    <source>
        <dbReference type="Proteomes" id="UP001597280"/>
    </source>
</evidence>
<evidence type="ECO:0000256" key="1">
    <source>
        <dbReference type="SAM" id="Phobius"/>
    </source>
</evidence>
<dbReference type="EMBL" id="JBHUFL010000002">
    <property type="protein sequence ID" value="MFD1834424.1"/>
    <property type="molecule type" value="Genomic_DNA"/>
</dbReference>
<comment type="caution">
    <text evidence="2">The sequence shown here is derived from an EMBL/GenBank/DDBJ whole genome shotgun (WGS) entry which is preliminary data.</text>
</comment>
<dbReference type="Proteomes" id="UP001597280">
    <property type="component" value="Unassembled WGS sequence"/>
</dbReference>
<sequence length="224" mass="22895">MTHPDASPSPRRPLAAVTVITEGVYRALVIEVLLVLAAVPALLASSLLPAGPLGTTLLVLAALPLLPAHAAALHAWSRRSTGGDLAPAADLLRGLRLSTADSLRLGLPALVLLAALTTVASTATSVQRGVLLAAAGVLALLLARGLTILARFRFRTVDVLRLAVHTLLARPLATLALLSLGILTAGSAVLVGAFVPLLCGSLLLLALSRSEAPVVALIEERFVA</sequence>
<keyword evidence="1" id="KW-0472">Membrane</keyword>
<feature type="transmembrane region" description="Helical" evidence="1">
    <location>
        <begin position="54"/>
        <end position="76"/>
    </location>
</feature>
<organism evidence="2 3">
    <name type="scientific">Brachybacterium rhamnosum</name>
    <dbReference type="NCBI Taxonomy" id="173361"/>
    <lineage>
        <taxon>Bacteria</taxon>
        <taxon>Bacillati</taxon>
        <taxon>Actinomycetota</taxon>
        <taxon>Actinomycetes</taxon>
        <taxon>Micrococcales</taxon>
        <taxon>Dermabacteraceae</taxon>
        <taxon>Brachybacterium</taxon>
    </lineage>
</organism>
<protein>
    <recommendedName>
        <fullName evidence="4">DUF624 domain-containing protein</fullName>
    </recommendedName>
</protein>
<accession>A0ABW4PVV8</accession>
<feature type="transmembrane region" description="Helical" evidence="1">
    <location>
        <begin position="130"/>
        <end position="150"/>
    </location>
</feature>
<keyword evidence="3" id="KW-1185">Reference proteome</keyword>
<proteinExistence type="predicted"/>
<evidence type="ECO:0008006" key="4">
    <source>
        <dbReference type="Google" id="ProtNLM"/>
    </source>
</evidence>
<dbReference type="RefSeq" id="WP_137769293.1">
    <property type="nucleotide sequence ID" value="NZ_BAAAIS010000002.1"/>
</dbReference>
<keyword evidence="1" id="KW-1133">Transmembrane helix</keyword>
<gene>
    <name evidence="2" type="ORF">ACFSDA_04960</name>
</gene>